<reference evidence="1 2" key="1">
    <citation type="submission" date="2022-05" db="EMBL/GenBank/DDBJ databases">
        <authorList>
            <consortium name="Genoscope - CEA"/>
            <person name="William W."/>
        </authorList>
    </citation>
    <scope>NUCLEOTIDE SEQUENCE [LARGE SCALE GENOMIC DNA]</scope>
</reference>
<dbReference type="EMBL" id="CALNXI010003110">
    <property type="protein sequence ID" value="CAH3192205.1"/>
    <property type="molecule type" value="Genomic_DNA"/>
</dbReference>
<gene>
    <name evidence="1" type="ORF">PEVE_00023483</name>
</gene>
<comment type="caution">
    <text evidence="1">The sequence shown here is derived from an EMBL/GenBank/DDBJ whole genome shotgun (WGS) entry which is preliminary data.</text>
</comment>
<protein>
    <submittedName>
        <fullName evidence="1">Uncharacterized protein</fullName>
    </submittedName>
</protein>
<sequence length="97" mass="10178">MVEPNAETEKDGLFLGKEKGCGPGRYSEAGGNSCGLAWFAPPDDEASTVGNGSPNIEVFARRLLPGFKNKAGVDVIIDSDELATYSSDLTELVEASP</sequence>
<proteinExistence type="predicted"/>
<dbReference type="Proteomes" id="UP001159427">
    <property type="component" value="Unassembled WGS sequence"/>
</dbReference>
<evidence type="ECO:0000313" key="2">
    <source>
        <dbReference type="Proteomes" id="UP001159427"/>
    </source>
</evidence>
<accession>A0ABN8SPK0</accession>
<evidence type="ECO:0000313" key="1">
    <source>
        <dbReference type="EMBL" id="CAH3192205.1"/>
    </source>
</evidence>
<organism evidence="1 2">
    <name type="scientific">Porites evermanni</name>
    <dbReference type="NCBI Taxonomy" id="104178"/>
    <lineage>
        <taxon>Eukaryota</taxon>
        <taxon>Metazoa</taxon>
        <taxon>Cnidaria</taxon>
        <taxon>Anthozoa</taxon>
        <taxon>Hexacorallia</taxon>
        <taxon>Scleractinia</taxon>
        <taxon>Fungiina</taxon>
        <taxon>Poritidae</taxon>
        <taxon>Porites</taxon>
    </lineage>
</organism>
<name>A0ABN8SPK0_9CNID</name>
<keyword evidence="2" id="KW-1185">Reference proteome</keyword>